<sequence length="348" mass="39912">MAWKDTEKDKIRHLLRQTIGATMRLSQFLSLAPYPLTVFQGDHSMLGSRVQVVIFLRQVFAVFVTILTIASQFVLFFFYSNLLYQPTVPIFIVILYYIVNILQTITVANMLVGCERRRMQYEGYFAGVLPLVKETIEQSDCKRTVWYRNAGKALLVFYTTVAILMPCVMAMIIQDIGCIPYAIAQFIPYTVSYLILNQYFCVFVHLSSILRKLNERLPPFVNIDLAIGSHSAFGEKPMVFNILGQPLSPPKLCHNHLDQIEKLRLLHVQVMEIASSLSENFGIVIILIVIAAFASVNIELLELYQCIKLNNIGPTYIVLKFMIAIIKFSFYFLIAYPNRLIQEEVILR</sequence>
<evidence type="ECO:0000313" key="8">
    <source>
        <dbReference type="Proteomes" id="UP000075886"/>
    </source>
</evidence>
<dbReference type="GO" id="GO:0005886">
    <property type="term" value="C:plasma membrane"/>
    <property type="evidence" value="ECO:0007669"/>
    <property type="project" value="UniProtKB-SubCell"/>
</dbReference>
<feature type="transmembrane region" description="Helical" evidence="6">
    <location>
        <begin position="90"/>
        <end position="112"/>
    </location>
</feature>
<keyword evidence="3 6" id="KW-0812">Transmembrane</keyword>
<evidence type="ECO:0000256" key="1">
    <source>
        <dbReference type="ARBA" id="ARBA00004651"/>
    </source>
</evidence>
<dbReference type="VEuPathDB" id="VectorBase:AFAF010454"/>
<keyword evidence="2 6" id="KW-1003">Cell membrane</keyword>
<protein>
    <recommendedName>
        <fullName evidence="6">Gustatory receptor</fullName>
    </recommendedName>
</protein>
<keyword evidence="4 6" id="KW-1133">Transmembrane helix</keyword>
<feature type="transmembrane region" description="Helical" evidence="6">
    <location>
        <begin position="186"/>
        <end position="206"/>
    </location>
</feature>
<evidence type="ECO:0000313" key="7">
    <source>
        <dbReference type="EnsemblMetazoa" id="AFAF010454-PA"/>
    </source>
</evidence>
<organism evidence="7 8">
    <name type="scientific">Anopheles farauti</name>
    <dbReference type="NCBI Taxonomy" id="69004"/>
    <lineage>
        <taxon>Eukaryota</taxon>
        <taxon>Metazoa</taxon>
        <taxon>Ecdysozoa</taxon>
        <taxon>Arthropoda</taxon>
        <taxon>Hexapoda</taxon>
        <taxon>Insecta</taxon>
        <taxon>Pterygota</taxon>
        <taxon>Neoptera</taxon>
        <taxon>Endopterygota</taxon>
        <taxon>Diptera</taxon>
        <taxon>Nematocera</taxon>
        <taxon>Culicoidea</taxon>
        <taxon>Culicidae</taxon>
        <taxon>Anophelinae</taxon>
        <taxon>Anopheles</taxon>
    </lineage>
</organism>
<feature type="transmembrane region" description="Helical" evidence="6">
    <location>
        <begin position="153"/>
        <end position="174"/>
    </location>
</feature>
<comment type="function">
    <text evidence="6">Gustatory receptor which mediates acceptance or avoidance behavior, depending on its substrates.</text>
</comment>
<reference evidence="7" key="2">
    <citation type="submission" date="2020-05" db="UniProtKB">
        <authorList>
            <consortium name="EnsemblMetazoa"/>
        </authorList>
    </citation>
    <scope>IDENTIFICATION</scope>
    <source>
        <strain evidence="7">FAR1</strain>
    </source>
</reference>
<reference evidence="8" key="1">
    <citation type="submission" date="2014-01" db="EMBL/GenBank/DDBJ databases">
        <title>The Genome Sequence of Anopheles farauti FAR1 (V2).</title>
        <authorList>
            <consortium name="The Broad Institute Genomics Platform"/>
            <person name="Neafsey D.E."/>
            <person name="Besansky N."/>
            <person name="Howell P."/>
            <person name="Walton C."/>
            <person name="Young S.K."/>
            <person name="Zeng Q."/>
            <person name="Gargeya S."/>
            <person name="Fitzgerald M."/>
            <person name="Haas B."/>
            <person name="Abouelleil A."/>
            <person name="Allen A.W."/>
            <person name="Alvarado L."/>
            <person name="Arachchi H.M."/>
            <person name="Berlin A.M."/>
            <person name="Chapman S.B."/>
            <person name="Gainer-Dewar J."/>
            <person name="Goldberg J."/>
            <person name="Griggs A."/>
            <person name="Gujja S."/>
            <person name="Hansen M."/>
            <person name="Howarth C."/>
            <person name="Imamovic A."/>
            <person name="Ireland A."/>
            <person name="Larimer J."/>
            <person name="McCowan C."/>
            <person name="Murphy C."/>
            <person name="Pearson M."/>
            <person name="Poon T.W."/>
            <person name="Priest M."/>
            <person name="Roberts A."/>
            <person name="Saif S."/>
            <person name="Shea T."/>
            <person name="Sisk P."/>
            <person name="Sykes S."/>
            <person name="Wortman J."/>
            <person name="Nusbaum C."/>
            <person name="Birren B."/>
        </authorList>
    </citation>
    <scope>NUCLEOTIDE SEQUENCE [LARGE SCALE GENOMIC DNA]</scope>
    <source>
        <strain evidence="8">FAR1</strain>
    </source>
</reference>
<dbReference type="STRING" id="69004.A0A182QHT8"/>
<dbReference type="GO" id="GO:0050909">
    <property type="term" value="P:sensory perception of taste"/>
    <property type="evidence" value="ECO:0007669"/>
    <property type="project" value="InterPro"/>
</dbReference>
<keyword evidence="8" id="KW-1185">Reference proteome</keyword>
<dbReference type="AlphaFoldDB" id="A0A182QHT8"/>
<feature type="transmembrane region" description="Helical" evidence="6">
    <location>
        <begin position="281"/>
        <end position="301"/>
    </location>
</feature>
<dbReference type="Proteomes" id="UP000075886">
    <property type="component" value="Unassembled WGS sequence"/>
</dbReference>
<comment type="subcellular location">
    <subcellularLocation>
        <location evidence="1 6">Cell membrane</location>
        <topology evidence="1 6">Multi-pass membrane protein</topology>
    </subcellularLocation>
</comment>
<dbReference type="EnsemblMetazoa" id="AFAF010454-RA">
    <property type="protein sequence ID" value="AFAF010454-PA"/>
    <property type="gene ID" value="AFAF010454"/>
</dbReference>
<dbReference type="EMBL" id="AXCN02000560">
    <property type="status" value="NOT_ANNOTATED_CDS"/>
    <property type="molecule type" value="Genomic_DNA"/>
</dbReference>
<accession>A0A182QHT8</accession>
<feature type="transmembrane region" description="Helical" evidence="6">
    <location>
        <begin position="313"/>
        <end position="334"/>
    </location>
</feature>
<evidence type="ECO:0000256" key="6">
    <source>
        <dbReference type="RuleBase" id="RU363108"/>
    </source>
</evidence>
<name>A0A182QHT8_9DIPT</name>
<keyword evidence="6" id="KW-0675">Receptor</keyword>
<comment type="caution">
    <text evidence="6">Lacks conserved residue(s) required for the propagation of feature annotation.</text>
</comment>
<proteinExistence type="inferred from homology"/>
<evidence type="ECO:0000256" key="2">
    <source>
        <dbReference type="ARBA" id="ARBA00022475"/>
    </source>
</evidence>
<evidence type="ECO:0000256" key="3">
    <source>
        <dbReference type="ARBA" id="ARBA00022692"/>
    </source>
</evidence>
<comment type="similarity">
    <text evidence="6">Belongs to the insect chemoreceptor superfamily. Gustatory receptor (GR) family.</text>
</comment>
<dbReference type="InterPro" id="IPR013604">
    <property type="entry name" value="7TM_chemorcpt"/>
</dbReference>
<keyword evidence="6" id="KW-0807">Transducer</keyword>
<evidence type="ECO:0000256" key="4">
    <source>
        <dbReference type="ARBA" id="ARBA00022989"/>
    </source>
</evidence>
<feature type="transmembrane region" description="Helical" evidence="6">
    <location>
        <begin position="54"/>
        <end position="78"/>
    </location>
</feature>
<dbReference type="GO" id="GO:0007165">
    <property type="term" value="P:signal transduction"/>
    <property type="evidence" value="ECO:0007669"/>
    <property type="project" value="UniProtKB-KW"/>
</dbReference>
<dbReference type="Pfam" id="PF08395">
    <property type="entry name" value="7tm_7"/>
    <property type="match status" value="1"/>
</dbReference>
<keyword evidence="5 6" id="KW-0472">Membrane</keyword>
<evidence type="ECO:0000256" key="5">
    <source>
        <dbReference type="ARBA" id="ARBA00023136"/>
    </source>
</evidence>